<evidence type="ECO:0000313" key="1">
    <source>
        <dbReference type="EMBL" id="CAD74585.1"/>
    </source>
</evidence>
<dbReference type="STRING" id="243090.RB6053"/>
<dbReference type="Proteomes" id="UP000001025">
    <property type="component" value="Chromosome"/>
</dbReference>
<gene>
    <name evidence="1" type="ordered locus">RB6053</name>
</gene>
<dbReference type="OrthoDB" id="127333at2"/>
<proteinExistence type="predicted"/>
<dbReference type="Pfam" id="PF07394">
    <property type="entry name" value="DUF1501"/>
    <property type="match status" value="1"/>
</dbReference>
<dbReference type="eggNOG" id="COG4102">
    <property type="taxonomic scope" value="Bacteria"/>
</dbReference>
<keyword evidence="2" id="KW-1185">Reference proteome</keyword>
<accession>Q7UQW1</accession>
<dbReference type="SUPFAM" id="SSF53649">
    <property type="entry name" value="Alkaline phosphatase-like"/>
    <property type="match status" value="1"/>
</dbReference>
<evidence type="ECO:0008006" key="3">
    <source>
        <dbReference type="Google" id="ProtNLM"/>
    </source>
</evidence>
<dbReference type="PANTHER" id="PTHR43737:SF1">
    <property type="entry name" value="DUF1501 DOMAIN-CONTAINING PROTEIN"/>
    <property type="match status" value="1"/>
</dbReference>
<reference evidence="1 2" key="1">
    <citation type="journal article" date="2003" name="Proc. Natl. Acad. Sci. U.S.A.">
        <title>Complete genome sequence of the marine planctomycete Pirellula sp. strain 1.</title>
        <authorList>
            <person name="Gloeckner F.O."/>
            <person name="Kube M."/>
            <person name="Bauer M."/>
            <person name="Teeling H."/>
            <person name="Lombardot T."/>
            <person name="Ludwig W."/>
            <person name="Gade D."/>
            <person name="Beck A."/>
            <person name="Borzym K."/>
            <person name="Heitmann K."/>
            <person name="Rabus R."/>
            <person name="Schlesner H."/>
            <person name="Amann R."/>
            <person name="Reinhardt R."/>
        </authorList>
    </citation>
    <scope>NUCLEOTIDE SEQUENCE [LARGE SCALE GENOMIC DNA]</scope>
    <source>
        <strain evidence="2">DSM 10527 / NCIMB 13988 / SH1</strain>
    </source>
</reference>
<evidence type="ECO:0000313" key="2">
    <source>
        <dbReference type="Proteomes" id="UP000001025"/>
    </source>
</evidence>
<dbReference type="EMBL" id="BX294143">
    <property type="protein sequence ID" value="CAD74585.1"/>
    <property type="molecule type" value="Genomic_DNA"/>
</dbReference>
<dbReference type="KEGG" id="rba:RB6053"/>
<dbReference type="EnsemblBacteria" id="CAD74585">
    <property type="protein sequence ID" value="CAD74585"/>
    <property type="gene ID" value="RB6053"/>
</dbReference>
<dbReference type="Gene3D" id="3.40.720.10">
    <property type="entry name" value="Alkaline Phosphatase, subunit A"/>
    <property type="match status" value="1"/>
</dbReference>
<sequence length="489" mass="53472">MGQRGSCHRQHQRIYICAMTGLSTFGHPSISRRQMLAQTSMGFGGVALAALMNEAAADHAGHGVHHPAKAKNVIFLYMDGGPSQIDTFDPKPLLTKMDGREPGDLFRVEPTQFNNNGKVLGSPWKFKQHGESGIPVSSLFPHVAGCVDELAVVRSMVSEFSEHTFANYFLHTGSGLQGRPSMGAWVNYGLGSECNNLPGFVVLNGGLIPPGGLDCFGNGFLPATYQGSVFQPHGTAVANIKSPEPDIGRQRAHLDLISKLDSEAMRHGLRHDAVESAIANYELAFQMQAAVPDLMSIKDEPEHIRKLYGLDAKYKPTQIYAAECLIARRLIERGVRFIELTCPQVGGDRWDQHSNLKAGHENNARAVDQPIAGLLKDLRQRGLLDETLVVWAGEFGRTPFAQGANGRDHNPFGFSIWMAGGGIRPGITYGATDEFGYKAVENRTEIHDLHATMLHLMGVDHTRSTFRFGGRDMRLTDVKGHVMDAVIQA</sequence>
<dbReference type="PROSITE" id="PS51318">
    <property type="entry name" value="TAT"/>
    <property type="match status" value="1"/>
</dbReference>
<protein>
    <recommendedName>
        <fullName evidence="3">Sulfatase</fullName>
    </recommendedName>
</protein>
<dbReference type="InterPro" id="IPR010869">
    <property type="entry name" value="DUF1501"/>
</dbReference>
<dbReference type="InterPro" id="IPR006311">
    <property type="entry name" value="TAT_signal"/>
</dbReference>
<organism evidence="1 2">
    <name type="scientific">Rhodopirellula baltica (strain DSM 10527 / NCIMB 13988 / SH1)</name>
    <dbReference type="NCBI Taxonomy" id="243090"/>
    <lineage>
        <taxon>Bacteria</taxon>
        <taxon>Pseudomonadati</taxon>
        <taxon>Planctomycetota</taxon>
        <taxon>Planctomycetia</taxon>
        <taxon>Pirellulales</taxon>
        <taxon>Pirellulaceae</taxon>
        <taxon>Rhodopirellula</taxon>
    </lineage>
</organism>
<dbReference type="InterPro" id="IPR017850">
    <property type="entry name" value="Alkaline_phosphatase_core_sf"/>
</dbReference>
<dbReference type="PATRIC" id="fig|243090.15.peg.2919"/>
<dbReference type="PANTHER" id="PTHR43737">
    <property type="entry name" value="BLL7424 PROTEIN"/>
    <property type="match status" value="1"/>
</dbReference>
<name>Q7UQW1_RHOBA</name>
<dbReference type="HOGENOM" id="CLU_035908_0_0_0"/>
<dbReference type="InParanoid" id="Q7UQW1"/>
<dbReference type="AlphaFoldDB" id="Q7UQW1"/>